<accession>A0AAE0FY73</accession>
<dbReference type="SUPFAM" id="SSF54534">
    <property type="entry name" value="FKBP-like"/>
    <property type="match status" value="1"/>
</dbReference>
<evidence type="ECO:0000313" key="3">
    <source>
        <dbReference type="EMBL" id="KAK3267795.1"/>
    </source>
</evidence>
<feature type="domain" description="PPIase FKBP-type" evidence="2">
    <location>
        <begin position="136"/>
        <end position="230"/>
    </location>
</feature>
<dbReference type="InterPro" id="IPR001179">
    <property type="entry name" value="PPIase_FKBP_dom"/>
</dbReference>
<proteinExistence type="predicted"/>
<sequence>MRAYCYSAASPFKTLTPNLVNRFSKSYLKAYRPRNVEGSYANAIHAEAISCLKRDIQSGAITGSSASVSKRETLKAFAALFFSNYWSEQSRNVALAEGQPVGTIKEAEPVVKVETLPSGVRYVDVIIGTGPTVRTGDTLVLQIRGRVLKDGKAFMDTASASGPVIFTVGIRPPVITEGLEEALSSMRQGGRRYVTVPASRGYGRSGIEAPLRIIPRNATLVYDVEILRCSAKEAGLACCSDAELEKCDRAQAPNVLFDDKLGLNPGLIWI</sequence>
<dbReference type="InterPro" id="IPR053111">
    <property type="entry name" value="Chloro_FKBP-type_PPIase"/>
</dbReference>
<dbReference type="EC" id="5.2.1.8" evidence="1"/>
<name>A0AAE0FY73_9CHLO</name>
<dbReference type="Pfam" id="PF00254">
    <property type="entry name" value="FKBP_C"/>
    <property type="match status" value="1"/>
</dbReference>
<dbReference type="GO" id="GO:0009507">
    <property type="term" value="C:chloroplast"/>
    <property type="evidence" value="ECO:0007669"/>
    <property type="project" value="TreeGrafter"/>
</dbReference>
<dbReference type="GO" id="GO:0003755">
    <property type="term" value="F:peptidyl-prolyl cis-trans isomerase activity"/>
    <property type="evidence" value="ECO:0007669"/>
    <property type="project" value="UniProtKB-KW"/>
</dbReference>
<organism evidence="3 4">
    <name type="scientific">Cymbomonas tetramitiformis</name>
    <dbReference type="NCBI Taxonomy" id="36881"/>
    <lineage>
        <taxon>Eukaryota</taxon>
        <taxon>Viridiplantae</taxon>
        <taxon>Chlorophyta</taxon>
        <taxon>Pyramimonadophyceae</taxon>
        <taxon>Pyramimonadales</taxon>
        <taxon>Pyramimonadaceae</taxon>
        <taxon>Cymbomonas</taxon>
    </lineage>
</organism>
<keyword evidence="1" id="KW-0413">Isomerase</keyword>
<comment type="caution">
    <text evidence="3">The sequence shown here is derived from an EMBL/GenBank/DDBJ whole genome shotgun (WGS) entry which is preliminary data.</text>
</comment>
<dbReference type="InterPro" id="IPR046357">
    <property type="entry name" value="PPIase_dom_sf"/>
</dbReference>
<keyword evidence="4" id="KW-1185">Reference proteome</keyword>
<evidence type="ECO:0000259" key="2">
    <source>
        <dbReference type="PROSITE" id="PS50059"/>
    </source>
</evidence>
<keyword evidence="1" id="KW-0697">Rotamase</keyword>
<dbReference type="PANTHER" id="PTHR47598:SF1">
    <property type="entry name" value="PEPTIDYL-PROLYL CIS-TRANS ISOMERASE FKBP17-2, CHLOROPLASTIC"/>
    <property type="match status" value="1"/>
</dbReference>
<dbReference type="EMBL" id="LGRX02012193">
    <property type="protein sequence ID" value="KAK3267795.1"/>
    <property type="molecule type" value="Genomic_DNA"/>
</dbReference>
<reference evidence="3 4" key="1">
    <citation type="journal article" date="2015" name="Genome Biol. Evol.">
        <title>Comparative Genomics of a Bacterivorous Green Alga Reveals Evolutionary Causalities and Consequences of Phago-Mixotrophic Mode of Nutrition.</title>
        <authorList>
            <person name="Burns J.A."/>
            <person name="Paasch A."/>
            <person name="Narechania A."/>
            <person name="Kim E."/>
        </authorList>
    </citation>
    <scope>NUCLEOTIDE SEQUENCE [LARGE SCALE GENOMIC DNA]</scope>
    <source>
        <strain evidence="3 4">PLY_AMNH</strain>
    </source>
</reference>
<dbReference type="PROSITE" id="PS50059">
    <property type="entry name" value="FKBP_PPIASE"/>
    <property type="match status" value="1"/>
</dbReference>
<dbReference type="Proteomes" id="UP001190700">
    <property type="component" value="Unassembled WGS sequence"/>
</dbReference>
<dbReference type="Gene3D" id="3.10.50.40">
    <property type="match status" value="1"/>
</dbReference>
<dbReference type="PANTHER" id="PTHR47598">
    <property type="entry name" value="PEPTIDYL-PROLYL CIS-TRANS ISOMERASE FKBP17-2, CHLOROPLASTIC"/>
    <property type="match status" value="1"/>
</dbReference>
<gene>
    <name evidence="3" type="ORF">CYMTET_23671</name>
</gene>
<evidence type="ECO:0000313" key="4">
    <source>
        <dbReference type="Proteomes" id="UP001190700"/>
    </source>
</evidence>
<comment type="catalytic activity">
    <reaction evidence="1">
        <text>[protein]-peptidylproline (omega=180) = [protein]-peptidylproline (omega=0)</text>
        <dbReference type="Rhea" id="RHEA:16237"/>
        <dbReference type="Rhea" id="RHEA-COMP:10747"/>
        <dbReference type="Rhea" id="RHEA-COMP:10748"/>
        <dbReference type="ChEBI" id="CHEBI:83833"/>
        <dbReference type="ChEBI" id="CHEBI:83834"/>
        <dbReference type="EC" id="5.2.1.8"/>
    </reaction>
</comment>
<dbReference type="AlphaFoldDB" id="A0AAE0FY73"/>
<evidence type="ECO:0000256" key="1">
    <source>
        <dbReference type="PROSITE-ProRule" id="PRU00277"/>
    </source>
</evidence>
<protein>
    <recommendedName>
        <fullName evidence="1">peptidylprolyl isomerase</fullName>
        <ecNumber evidence="1">5.2.1.8</ecNumber>
    </recommendedName>
</protein>